<organism evidence="2 3">
    <name type="scientific">Ephemerocybe angulata</name>
    <dbReference type="NCBI Taxonomy" id="980116"/>
    <lineage>
        <taxon>Eukaryota</taxon>
        <taxon>Fungi</taxon>
        <taxon>Dikarya</taxon>
        <taxon>Basidiomycota</taxon>
        <taxon>Agaricomycotina</taxon>
        <taxon>Agaricomycetes</taxon>
        <taxon>Agaricomycetidae</taxon>
        <taxon>Agaricales</taxon>
        <taxon>Agaricineae</taxon>
        <taxon>Psathyrellaceae</taxon>
        <taxon>Ephemerocybe</taxon>
    </lineage>
</organism>
<dbReference type="AlphaFoldDB" id="A0A8H6HBD7"/>
<dbReference type="OrthoDB" id="2856519at2759"/>
<accession>A0A8H6HBD7</accession>
<dbReference type="Proteomes" id="UP000521943">
    <property type="component" value="Unassembled WGS sequence"/>
</dbReference>
<evidence type="ECO:0000313" key="2">
    <source>
        <dbReference type="EMBL" id="KAF6743863.1"/>
    </source>
</evidence>
<feature type="region of interest" description="Disordered" evidence="1">
    <location>
        <begin position="1"/>
        <end position="20"/>
    </location>
</feature>
<reference evidence="2 3" key="1">
    <citation type="submission" date="2020-07" db="EMBL/GenBank/DDBJ databases">
        <title>Comparative genomics of pyrophilous fungi reveals a link between fire events and developmental genes.</title>
        <authorList>
            <consortium name="DOE Joint Genome Institute"/>
            <person name="Steindorff A.S."/>
            <person name="Carver A."/>
            <person name="Calhoun S."/>
            <person name="Stillman K."/>
            <person name="Liu H."/>
            <person name="Lipzen A."/>
            <person name="Pangilinan J."/>
            <person name="Labutti K."/>
            <person name="Bruns T.D."/>
            <person name="Grigoriev I.V."/>
        </authorList>
    </citation>
    <scope>NUCLEOTIDE SEQUENCE [LARGE SCALE GENOMIC DNA]</scope>
    <source>
        <strain evidence="2 3">CBS 144469</strain>
    </source>
</reference>
<sequence>MASDPQARMTYDSLFKTNHPPSDAQRVEIAASLRVLEAEYKNLSDDDPGPYESLPIESDEHDPGYQVPSSRTPEVLAAIHRHRALLSCVRDIPPEIWQKVYAIILLEHSEAGWKLSRHSALQTLCSVSRQWRDAATTQKSFWTVFPPTVARGNAGQIPRHECLDLYLERSEPLPFSFTYASRGYFLQANRQVFPQPGAPVHPFPQNLLRASTRWNRITVCLLLPEIQNLLCIQGHIPNLKAVKLAFGISEAVQGTMPQINGLFSTAPSLRHFAVETVCIPHEIVAPVFELPWSQIKFFISSSRREPYFYSLVCHQATLTRLHIDSLEFPPQRRSDIPAGQGILFTLSHLTHFSLRVTPGWGYMYLILDILMRLRAPALEELRIFGAGHRNTIVVVVQATLVAILSTSMSKLKRLTLDGKSALIGPTIMHLLPHLEKLDIGTPELNDFEHYCTMLSAHAPAPPNGVVQLTGSCSTTLPRLSSLLLRTVYSCSDHPATLPSTRPREDVTPSEPEWAAAMKTLIALRTYAIPEEIATVVVPLREIHFIDCNKSDGFLKDWLEQLYSLYDALELSRLPSGITRISPNIVEELRDGLTKMWLWSEASSIPRKDLAGSTAHWDQQAIMDTLIRKIEVLDLSTLDSRPLAMRGIFFFLSDLAASEDGAILQDDLYNLQKRVRTLYDKWTPFLSRDMQWSPFRWCYVNQYHLRLKYAGLEAPSTIQELIESPAVDD</sequence>
<evidence type="ECO:0000256" key="1">
    <source>
        <dbReference type="SAM" id="MobiDB-lite"/>
    </source>
</evidence>
<proteinExistence type="predicted"/>
<evidence type="ECO:0008006" key="4">
    <source>
        <dbReference type="Google" id="ProtNLM"/>
    </source>
</evidence>
<keyword evidence="3" id="KW-1185">Reference proteome</keyword>
<dbReference type="Gene3D" id="3.80.10.10">
    <property type="entry name" value="Ribonuclease Inhibitor"/>
    <property type="match status" value="1"/>
</dbReference>
<gene>
    <name evidence="2" type="ORF">DFP72DRAFT_1177578</name>
</gene>
<dbReference type="InterPro" id="IPR032675">
    <property type="entry name" value="LRR_dom_sf"/>
</dbReference>
<name>A0A8H6HBD7_9AGAR</name>
<comment type="caution">
    <text evidence="2">The sequence shown here is derived from an EMBL/GenBank/DDBJ whole genome shotgun (WGS) entry which is preliminary data.</text>
</comment>
<feature type="region of interest" description="Disordered" evidence="1">
    <location>
        <begin position="42"/>
        <end position="68"/>
    </location>
</feature>
<dbReference type="SUPFAM" id="SSF52047">
    <property type="entry name" value="RNI-like"/>
    <property type="match status" value="1"/>
</dbReference>
<evidence type="ECO:0000313" key="3">
    <source>
        <dbReference type="Proteomes" id="UP000521943"/>
    </source>
</evidence>
<protein>
    <recommendedName>
        <fullName evidence="4">F-box domain-containing protein</fullName>
    </recommendedName>
</protein>
<dbReference type="EMBL" id="JACGCI010000134">
    <property type="protein sequence ID" value="KAF6743863.1"/>
    <property type="molecule type" value="Genomic_DNA"/>
</dbReference>